<keyword evidence="4" id="KW-1185">Reference proteome</keyword>
<dbReference type="EMBL" id="CP136337">
    <property type="protein sequence ID" value="WOB11171.1"/>
    <property type="molecule type" value="Genomic_DNA"/>
</dbReference>
<name>A0ABZ0D6M9_9BURK</name>
<dbReference type="Pfam" id="PF12697">
    <property type="entry name" value="Abhydrolase_6"/>
    <property type="match status" value="1"/>
</dbReference>
<dbReference type="PANTHER" id="PTHR37017:SF11">
    <property type="entry name" value="ESTERASE_LIPASE_THIOESTERASE DOMAIN-CONTAINING PROTEIN"/>
    <property type="match status" value="1"/>
</dbReference>
<dbReference type="Proteomes" id="UP001303946">
    <property type="component" value="Plasmid unnamed1"/>
</dbReference>
<evidence type="ECO:0000259" key="2">
    <source>
        <dbReference type="Pfam" id="PF12697"/>
    </source>
</evidence>
<keyword evidence="3" id="KW-0614">Plasmid</keyword>
<dbReference type="SUPFAM" id="SSF53474">
    <property type="entry name" value="alpha/beta-Hydrolases"/>
    <property type="match status" value="1"/>
</dbReference>
<dbReference type="InterPro" id="IPR029058">
    <property type="entry name" value="AB_hydrolase_fold"/>
</dbReference>
<dbReference type="PANTHER" id="PTHR37017">
    <property type="entry name" value="AB HYDROLASE-1 DOMAIN-CONTAINING PROTEIN-RELATED"/>
    <property type="match status" value="1"/>
</dbReference>
<dbReference type="PROSITE" id="PS51257">
    <property type="entry name" value="PROKAR_LIPOPROTEIN"/>
    <property type="match status" value="1"/>
</dbReference>
<dbReference type="InterPro" id="IPR052897">
    <property type="entry name" value="Sec-Metab_Biosynth_Hydrolase"/>
</dbReference>
<accession>A0ABZ0D6M9</accession>
<dbReference type="InterPro" id="IPR000073">
    <property type="entry name" value="AB_hydrolase_1"/>
</dbReference>
<sequence>MTTTKVPRRALLAAIPIVAGSLAACAASSPKNAEKKAGTFLLVHGAWGGSWCYQQVAQLLRNQGHRVFTVTLSGLAERSNLISPEINLSTHVQDVVNAVEWEELDDFVLVGHSYGGMVITAAAEQIGGKVRAIVYLDAFIPESGQALADLNGGGARAAMEKQAKATGGYIPPIPAKVFGIEERNQARIDAKCTKQPAETFLERVPVASAYTKIPKKMYLRATRFKHPAFDRIAATLRTNPAWAVQSWDVSHDMMVDVPEKTANYLMEAL</sequence>
<evidence type="ECO:0000313" key="4">
    <source>
        <dbReference type="Proteomes" id="UP001303946"/>
    </source>
</evidence>
<feature type="domain" description="AB hydrolase-1" evidence="2">
    <location>
        <begin position="40"/>
        <end position="262"/>
    </location>
</feature>
<organism evidence="3 4">
    <name type="scientific">Piscinibacter gummiphilus</name>
    <dbReference type="NCBI Taxonomy" id="946333"/>
    <lineage>
        <taxon>Bacteria</taxon>
        <taxon>Pseudomonadati</taxon>
        <taxon>Pseudomonadota</taxon>
        <taxon>Betaproteobacteria</taxon>
        <taxon>Burkholderiales</taxon>
        <taxon>Sphaerotilaceae</taxon>
        <taxon>Piscinibacter</taxon>
    </lineage>
</organism>
<keyword evidence="3" id="KW-0378">Hydrolase</keyword>
<protein>
    <submittedName>
        <fullName evidence="3">Alpha/beta fold hydrolase</fullName>
    </submittedName>
</protein>
<reference evidence="3 4" key="1">
    <citation type="submission" date="2023-10" db="EMBL/GenBank/DDBJ databases">
        <title>Bacteria for the degradation of biodegradable plastic PBAT(Polybutylene adipate terephthalate).</title>
        <authorList>
            <person name="Weon H.-Y."/>
            <person name="Yeon J."/>
        </authorList>
    </citation>
    <scope>NUCLEOTIDE SEQUENCE [LARGE SCALE GENOMIC DNA]</scope>
    <source>
        <strain evidence="3 4">SBD 7-3</strain>
        <plasmid evidence="3 4">unnamed1</plasmid>
    </source>
</reference>
<feature type="signal peptide" evidence="1">
    <location>
        <begin position="1"/>
        <end position="26"/>
    </location>
</feature>
<proteinExistence type="predicted"/>
<evidence type="ECO:0000313" key="3">
    <source>
        <dbReference type="EMBL" id="WOB11171.1"/>
    </source>
</evidence>
<dbReference type="GO" id="GO:0016787">
    <property type="term" value="F:hydrolase activity"/>
    <property type="evidence" value="ECO:0007669"/>
    <property type="project" value="UniProtKB-KW"/>
</dbReference>
<keyword evidence="1" id="KW-0732">Signal</keyword>
<feature type="chain" id="PRO_5046370155" evidence="1">
    <location>
        <begin position="27"/>
        <end position="269"/>
    </location>
</feature>
<dbReference type="RefSeq" id="WP_316704346.1">
    <property type="nucleotide sequence ID" value="NZ_CP136337.1"/>
</dbReference>
<evidence type="ECO:0000256" key="1">
    <source>
        <dbReference type="SAM" id="SignalP"/>
    </source>
</evidence>
<gene>
    <name evidence="3" type="ORF">RXV79_27445</name>
</gene>
<geneLocation type="plasmid" evidence="3 4">
    <name>unnamed1</name>
</geneLocation>
<dbReference type="Gene3D" id="3.40.50.1820">
    <property type="entry name" value="alpha/beta hydrolase"/>
    <property type="match status" value="1"/>
</dbReference>